<keyword evidence="7 13" id="KW-0742">SOS response</keyword>
<dbReference type="Pfam" id="PF02151">
    <property type="entry name" value="UVR"/>
    <property type="match status" value="1"/>
</dbReference>
<dbReference type="Pfam" id="PF22920">
    <property type="entry name" value="UvrC_RNaseH"/>
    <property type="match status" value="1"/>
</dbReference>
<feature type="domain" description="UVR" evidence="14">
    <location>
        <begin position="199"/>
        <end position="234"/>
    </location>
</feature>
<keyword evidence="18" id="KW-1185">Reference proteome</keyword>
<dbReference type="EMBL" id="LN827929">
    <property type="protein sequence ID" value="CEZ19346.1"/>
    <property type="molecule type" value="Genomic_DNA"/>
</dbReference>
<organism evidence="17 18">
    <name type="scientific">Candidatus Methylopumilus planktonicus</name>
    <dbReference type="NCBI Taxonomy" id="1581557"/>
    <lineage>
        <taxon>Bacteria</taxon>
        <taxon>Pseudomonadati</taxon>
        <taxon>Pseudomonadota</taxon>
        <taxon>Betaproteobacteria</taxon>
        <taxon>Nitrosomonadales</taxon>
        <taxon>Methylophilaceae</taxon>
        <taxon>Candidatus Methylopumilus</taxon>
    </lineage>
</organism>
<evidence type="ECO:0000256" key="12">
    <source>
        <dbReference type="ARBA" id="ARBA00077138"/>
    </source>
</evidence>
<dbReference type="GO" id="GO:0005737">
    <property type="term" value="C:cytoplasm"/>
    <property type="evidence" value="ECO:0007669"/>
    <property type="project" value="UniProtKB-SubCell"/>
</dbReference>
<evidence type="ECO:0000256" key="11">
    <source>
        <dbReference type="ARBA" id="ARBA00067419"/>
    </source>
</evidence>
<keyword evidence="17" id="KW-0540">Nuclease</keyword>
<comment type="function">
    <text evidence="8 13">The UvrABC repair system catalyzes the recognition and processing of DNA lesions. UvrC both incises the 5' and 3' sides of the lesion. The N-terminal half is responsible for the 3' incision and the C-terminal half is responsible for the 5' incision.</text>
</comment>
<evidence type="ECO:0000256" key="3">
    <source>
        <dbReference type="ARBA" id="ARBA00022763"/>
    </source>
</evidence>
<dbReference type="SUPFAM" id="SSF82771">
    <property type="entry name" value="GIY-YIG endonuclease"/>
    <property type="match status" value="1"/>
</dbReference>
<evidence type="ECO:0000259" key="14">
    <source>
        <dbReference type="PROSITE" id="PS50151"/>
    </source>
</evidence>
<dbReference type="FunFam" id="1.10.150.20:FF:000005">
    <property type="entry name" value="UvrABC system protein C"/>
    <property type="match status" value="1"/>
</dbReference>
<name>A0A0D6EV37_9PROT</name>
<evidence type="ECO:0000256" key="10">
    <source>
        <dbReference type="ARBA" id="ARBA00062841"/>
    </source>
</evidence>
<dbReference type="PROSITE" id="PS50165">
    <property type="entry name" value="UVRC"/>
    <property type="match status" value="1"/>
</dbReference>
<dbReference type="InterPro" id="IPR004791">
    <property type="entry name" value="UvrC"/>
</dbReference>
<evidence type="ECO:0000313" key="18">
    <source>
        <dbReference type="Proteomes" id="UP000064007"/>
    </source>
</evidence>
<dbReference type="GO" id="GO:0009432">
    <property type="term" value="P:SOS response"/>
    <property type="evidence" value="ECO:0007669"/>
    <property type="project" value="UniProtKB-UniRule"/>
</dbReference>
<dbReference type="Pfam" id="PF01541">
    <property type="entry name" value="GIY-YIG"/>
    <property type="match status" value="1"/>
</dbReference>
<keyword evidence="6 13" id="KW-0234">DNA repair</keyword>
<dbReference type="InterPro" id="IPR050066">
    <property type="entry name" value="UvrABC_protein_C"/>
</dbReference>
<dbReference type="InterPro" id="IPR038476">
    <property type="entry name" value="UvrC_RNase_H_dom_sf"/>
</dbReference>
<evidence type="ECO:0000256" key="6">
    <source>
        <dbReference type="ARBA" id="ARBA00023204"/>
    </source>
</evidence>
<dbReference type="HOGENOM" id="CLU_014841_3_0_4"/>
<gene>
    <name evidence="13 17" type="primary">uvrC</name>
    <name evidence="17" type="ORF">BN1208_0453</name>
</gene>
<dbReference type="Gene3D" id="3.40.1440.10">
    <property type="entry name" value="GIY-YIG endonuclease"/>
    <property type="match status" value="1"/>
</dbReference>
<evidence type="ECO:0000256" key="8">
    <source>
        <dbReference type="ARBA" id="ARBA00059452"/>
    </source>
</evidence>
<dbReference type="SUPFAM" id="SSF46600">
    <property type="entry name" value="C-terminal UvrC-binding domain of UvrB"/>
    <property type="match status" value="1"/>
</dbReference>
<evidence type="ECO:0000256" key="1">
    <source>
        <dbReference type="ARBA" id="ARBA00004496"/>
    </source>
</evidence>
<dbReference type="PANTHER" id="PTHR30562">
    <property type="entry name" value="UVRC/OXIDOREDUCTASE"/>
    <property type="match status" value="1"/>
</dbReference>
<dbReference type="Proteomes" id="UP000064007">
    <property type="component" value="Chromosome 1"/>
</dbReference>
<evidence type="ECO:0000256" key="2">
    <source>
        <dbReference type="ARBA" id="ARBA00022490"/>
    </source>
</evidence>
<dbReference type="HAMAP" id="MF_00203">
    <property type="entry name" value="UvrC"/>
    <property type="match status" value="1"/>
</dbReference>
<evidence type="ECO:0000256" key="4">
    <source>
        <dbReference type="ARBA" id="ARBA00022769"/>
    </source>
</evidence>
<comment type="subcellular location">
    <subcellularLocation>
        <location evidence="1 13">Cytoplasm</location>
    </subcellularLocation>
</comment>
<feature type="domain" description="GIY-YIG" evidence="15">
    <location>
        <begin position="12"/>
        <end position="90"/>
    </location>
</feature>
<dbReference type="Gene3D" id="3.30.420.340">
    <property type="entry name" value="UvrC, RNAse H endonuclease domain"/>
    <property type="match status" value="1"/>
</dbReference>
<dbReference type="InterPro" id="IPR047296">
    <property type="entry name" value="GIY-YIG_UvrC_Cho"/>
</dbReference>
<dbReference type="InterPro" id="IPR001162">
    <property type="entry name" value="UvrC_RNase_H_dom"/>
</dbReference>
<dbReference type="InterPro" id="IPR035901">
    <property type="entry name" value="GIY-YIG_endonuc_sf"/>
</dbReference>
<evidence type="ECO:0000256" key="9">
    <source>
        <dbReference type="ARBA" id="ARBA00061531"/>
    </source>
</evidence>
<evidence type="ECO:0000259" key="15">
    <source>
        <dbReference type="PROSITE" id="PS50164"/>
    </source>
</evidence>
<proteinExistence type="inferred from homology"/>
<dbReference type="InterPro" id="IPR000305">
    <property type="entry name" value="GIY-YIG_endonuc"/>
</dbReference>
<keyword evidence="2 13" id="KW-0963">Cytoplasm</keyword>
<dbReference type="PROSITE" id="PS50151">
    <property type="entry name" value="UVR"/>
    <property type="match status" value="1"/>
</dbReference>
<dbReference type="GO" id="GO:0009381">
    <property type="term" value="F:excinuclease ABC activity"/>
    <property type="evidence" value="ECO:0007669"/>
    <property type="project" value="UniProtKB-UniRule"/>
</dbReference>
<dbReference type="SMART" id="SM00465">
    <property type="entry name" value="GIYc"/>
    <property type="match status" value="1"/>
</dbReference>
<evidence type="ECO:0000256" key="7">
    <source>
        <dbReference type="ARBA" id="ARBA00023236"/>
    </source>
</evidence>
<keyword evidence="17" id="KW-0378">Hydrolase</keyword>
<sequence length="598" mass="68327">MDIKPFLKTLPNLPGVYRMINQAGEVIYVGKAKDLKKRVSSYFVKTIASPRTKMMVGHIDHIEITVTHSETEALILENNMIKSHMPRYNVIFRDDKSYPYIVLTGEKYPRLAFHRGAQKKGNQYFGPFPNTNAVRESIQLLQKVFKLRTCENSVFKNRSRPCLQYQIHRCTAPCVDLIREDEYKNDIKHASLFLEGKDSEVISQLTNQMNEAATSHAYEHAALYRDRIQSLRQVRTKQFVSDFSASDADIIACVEEEGEYCLNLVMIRAGRHLGDKSFFPKNATDVETQDVIETFIAQYYTNQTIPKLIVTQEHVNQSLMSEFFKLNYDIEVKVINKAIGDKRVWLTMAQKNAQIALKQKLMQSESQENRVEALKAIFNLSDSFSRIECFDISHTMGEGTVASCVVFDKGNLQNKEYRRFNIEDITPGDDYAAMREVLMRRYKKIATGEGVKPDLIFIDGGKGQLNIAIEVIQELGLSDIMLVGIAKGEGRKPGLEQLFLEGKTDPIIVKKDNVGFHLIQQIRDEAHRFAISGHRAKRAKKRITSSLEDIEGIGAQKRKNLLVYFGGIERIKNASIEEIIMVDGINKKLAEKIYDYFH</sequence>
<evidence type="ECO:0000259" key="16">
    <source>
        <dbReference type="PROSITE" id="PS50165"/>
    </source>
</evidence>
<comment type="subunit">
    <text evidence="10 13">Interacts with UvrB in an incision complex.</text>
</comment>
<dbReference type="CDD" id="cd10434">
    <property type="entry name" value="GIY-YIG_UvrC_Cho"/>
    <property type="match status" value="1"/>
</dbReference>
<dbReference type="InterPro" id="IPR036876">
    <property type="entry name" value="UVR_dom_sf"/>
</dbReference>
<keyword evidence="4 13" id="KW-0228">DNA excision</keyword>
<protein>
    <recommendedName>
        <fullName evidence="11 13">UvrABC system protein C</fullName>
        <shortName evidence="13">Protein UvrC</shortName>
    </recommendedName>
    <alternativeName>
        <fullName evidence="12 13">Excinuclease ABC subunit C</fullName>
    </alternativeName>
</protein>
<dbReference type="GO" id="GO:0006289">
    <property type="term" value="P:nucleotide-excision repair"/>
    <property type="evidence" value="ECO:0007669"/>
    <property type="project" value="UniProtKB-UniRule"/>
</dbReference>
<dbReference type="FunFam" id="3.30.420.340:FF:000001">
    <property type="entry name" value="UvrABC system protein C"/>
    <property type="match status" value="1"/>
</dbReference>
<comment type="similarity">
    <text evidence="9 13">Belongs to the UvrC family.</text>
</comment>
<dbReference type="Gene3D" id="4.10.860.10">
    <property type="entry name" value="UVR domain"/>
    <property type="match status" value="1"/>
</dbReference>
<dbReference type="NCBIfam" id="TIGR00194">
    <property type="entry name" value="uvrC"/>
    <property type="match status" value="1"/>
</dbReference>
<accession>A0A0D6EV37</accession>
<evidence type="ECO:0000313" key="17">
    <source>
        <dbReference type="EMBL" id="CEZ19346.1"/>
    </source>
</evidence>
<dbReference type="InterPro" id="IPR001943">
    <property type="entry name" value="UVR_dom"/>
</dbReference>
<keyword evidence="5 13" id="KW-0267">Excision nuclease</keyword>
<dbReference type="NCBIfam" id="NF001824">
    <property type="entry name" value="PRK00558.1-5"/>
    <property type="match status" value="1"/>
</dbReference>
<dbReference type="Pfam" id="PF14520">
    <property type="entry name" value="HHH_5"/>
    <property type="match status" value="1"/>
</dbReference>
<dbReference type="GO" id="GO:0009380">
    <property type="term" value="C:excinuclease repair complex"/>
    <property type="evidence" value="ECO:0007669"/>
    <property type="project" value="InterPro"/>
</dbReference>
<dbReference type="SUPFAM" id="SSF47781">
    <property type="entry name" value="RuvA domain 2-like"/>
    <property type="match status" value="1"/>
</dbReference>
<reference evidence="18" key="1">
    <citation type="submission" date="2014-12" db="EMBL/GenBank/DDBJ databases">
        <authorList>
            <person name="Salcher M.M."/>
        </authorList>
    </citation>
    <scope>NUCLEOTIDE SEQUENCE [LARGE SCALE GENOMIC DNA]</scope>
    <source>
        <strain evidence="18">MMS-10A-171</strain>
    </source>
</reference>
<dbReference type="AlphaFoldDB" id="A0A0D6EV37"/>
<dbReference type="OrthoDB" id="9804933at2"/>
<dbReference type="STRING" id="1581557.BN1208_0453"/>
<dbReference type="InterPro" id="IPR010994">
    <property type="entry name" value="RuvA_2-like"/>
</dbReference>
<keyword evidence="17" id="KW-0255">Endonuclease</keyword>
<dbReference type="InterPro" id="IPR003583">
    <property type="entry name" value="Hlx-hairpin-Hlx_DNA-bd_motif"/>
</dbReference>
<dbReference type="SMART" id="SM00278">
    <property type="entry name" value="HhH1"/>
    <property type="match status" value="2"/>
</dbReference>
<dbReference type="Gene3D" id="1.10.150.20">
    <property type="entry name" value="5' to 3' exonuclease, C-terminal subdomain"/>
    <property type="match status" value="1"/>
</dbReference>
<dbReference type="PROSITE" id="PS50164">
    <property type="entry name" value="GIY_YIG"/>
    <property type="match status" value="1"/>
</dbReference>
<keyword evidence="3 13" id="KW-0227">DNA damage</keyword>
<dbReference type="KEGG" id="mbat:BN1208_0453"/>
<evidence type="ECO:0000256" key="5">
    <source>
        <dbReference type="ARBA" id="ARBA00022881"/>
    </source>
</evidence>
<dbReference type="Pfam" id="PF08459">
    <property type="entry name" value="UvrC_RNaseH_dom"/>
    <property type="match status" value="1"/>
</dbReference>
<dbReference type="RefSeq" id="WP_046487495.1">
    <property type="nucleotide sequence ID" value="NZ_LN827929.1"/>
</dbReference>
<dbReference type="PANTHER" id="PTHR30562:SF1">
    <property type="entry name" value="UVRABC SYSTEM PROTEIN C"/>
    <property type="match status" value="1"/>
</dbReference>
<dbReference type="FunFam" id="3.40.1440.10:FF:000001">
    <property type="entry name" value="UvrABC system protein C"/>
    <property type="match status" value="1"/>
</dbReference>
<dbReference type="GO" id="GO:0003677">
    <property type="term" value="F:DNA binding"/>
    <property type="evidence" value="ECO:0007669"/>
    <property type="project" value="UniProtKB-UniRule"/>
</dbReference>
<evidence type="ECO:0000256" key="13">
    <source>
        <dbReference type="HAMAP-Rule" id="MF_00203"/>
    </source>
</evidence>
<feature type="domain" description="UvrC family homology region profile" evidence="16">
    <location>
        <begin position="250"/>
        <end position="472"/>
    </location>
</feature>